<dbReference type="GO" id="GO:0003682">
    <property type="term" value="F:chromatin binding"/>
    <property type="evidence" value="ECO:0007669"/>
    <property type="project" value="TreeGrafter"/>
</dbReference>
<protein>
    <submittedName>
        <fullName evidence="2">Chromatin modification-related protein EAF1 domain protein</fullName>
    </submittedName>
</protein>
<name>A0A8H6C2T1_CANAX</name>
<dbReference type="AlphaFoldDB" id="A0A8H6C2T1"/>
<sequence length="232" mass="27161">MNDTWRSRLKEISHITADPFLRDFHKLHTNDKEQIYSILHNPDNVVEQTFKNTIIKSMEESMFRPLIPTQQMKRRQNDHHHQGPPPKIQKSTVDSLKSQHQIDQQNLDWFLSQPLEDLEVMTVPEQYPLTVPAVLPLAELYYLTQTLASIKLLPGSHKVLMTENFESALAEGKIAVLYSRIEELKRQGKWSLRQPQKFYDPFKFIRKSKKKSFHGTTSSKKGNGWQMILENP</sequence>
<feature type="region of interest" description="Disordered" evidence="1">
    <location>
        <begin position="71"/>
        <end position="97"/>
    </location>
</feature>
<evidence type="ECO:0000256" key="1">
    <source>
        <dbReference type="SAM" id="MobiDB-lite"/>
    </source>
</evidence>
<proteinExistence type="predicted"/>
<reference evidence="2 3" key="1">
    <citation type="submission" date="2020-03" db="EMBL/GenBank/DDBJ databases">
        <title>FDA dAtabase for Regulatory Grade micrObial Sequences (FDA-ARGOS): Supporting development and validation of Infectious Disease Dx tests.</title>
        <authorList>
            <person name="Campos J."/>
            <person name="Goldberg B."/>
            <person name="Tallon L."/>
            <person name="Sadzewicz L."/>
            <person name="Vavikolanu K."/>
            <person name="Mehta A."/>
            <person name="Aluvathingal J."/>
            <person name="Nadendla S."/>
            <person name="Nandy P."/>
            <person name="Geyer C."/>
            <person name="Yan Y."/>
            <person name="Sichtig H."/>
        </authorList>
    </citation>
    <scope>NUCLEOTIDE SEQUENCE [LARGE SCALE GENOMIC DNA]</scope>
    <source>
        <strain evidence="2 3">FDAARGOS_656</strain>
    </source>
</reference>
<dbReference type="EMBL" id="JABWAD010000016">
    <property type="protein sequence ID" value="KAF6071735.1"/>
    <property type="molecule type" value="Genomic_DNA"/>
</dbReference>
<comment type="caution">
    <text evidence="2">The sequence shown here is derived from an EMBL/GenBank/DDBJ whole genome shotgun (WGS) entry which is preliminary data.</text>
</comment>
<dbReference type="GO" id="GO:0035267">
    <property type="term" value="C:NuA4 histone acetyltransferase complex"/>
    <property type="evidence" value="ECO:0007669"/>
    <property type="project" value="TreeGrafter"/>
</dbReference>
<dbReference type="Proteomes" id="UP000536275">
    <property type="component" value="Unassembled WGS sequence"/>
</dbReference>
<accession>A0A8H6C2T1</accession>
<evidence type="ECO:0000313" key="2">
    <source>
        <dbReference type="EMBL" id="KAF6071735.1"/>
    </source>
</evidence>
<dbReference type="PANTHER" id="PTHR46459">
    <property type="entry name" value="E1A-BINDING PROTEIN P400-RELATED"/>
    <property type="match status" value="1"/>
</dbReference>
<organism evidence="2 3">
    <name type="scientific">Candida albicans</name>
    <name type="common">Yeast</name>
    <dbReference type="NCBI Taxonomy" id="5476"/>
    <lineage>
        <taxon>Eukaryota</taxon>
        <taxon>Fungi</taxon>
        <taxon>Dikarya</taxon>
        <taxon>Ascomycota</taxon>
        <taxon>Saccharomycotina</taxon>
        <taxon>Pichiomycetes</taxon>
        <taxon>Debaryomycetaceae</taxon>
        <taxon>Candida/Lodderomyces clade</taxon>
        <taxon>Candida</taxon>
    </lineage>
</organism>
<gene>
    <name evidence="2" type="primary">VID21</name>
    <name evidence="2" type="ORF">FOB64_001437</name>
</gene>
<dbReference type="GO" id="GO:0006281">
    <property type="term" value="P:DNA repair"/>
    <property type="evidence" value="ECO:0007669"/>
    <property type="project" value="TreeGrafter"/>
</dbReference>
<evidence type="ECO:0000313" key="3">
    <source>
        <dbReference type="Proteomes" id="UP000536275"/>
    </source>
</evidence>
<dbReference type="PANTHER" id="PTHR46459:SF1">
    <property type="entry name" value="E1A-BINDING PROTEIN P400"/>
    <property type="match status" value="1"/>
</dbReference>